<accession>A0A0M3NUA2</accession>
<dbReference type="SUPFAM" id="SSF53187">
    <property type="entry name" value="Zn-dependent exopeptidases"/>
    <property type="match status" value="1"/>
</dbReference>
<dbReference type="CDD" id="cd00433">
    <property type="entry name" value="Peptidase_M17"/>
    <property type="match status" value="1"/>
</dbReference>
<reference evidence="6" key="1">
    <citation type="journal article" date="2015" name="Acta Trop.">
        <title>Genetic diversity of Trypanosoma cruzi in bats, and multilocus phylogenetic and phylogeographical analyses supporting Tcbat as an independent DTU (discrete typing unit).</title>
        <authorList>
            <person name="Lima L."/>
            <person name="Espinosa-Alvarez O."/>
            <person name="Ortiz P.A."/>
            <person name="Trejo-Varon J.A."/>
            <person name="Carranza J.C."/>
            <person name="Pinto C.M."/>
            <person name="Buck G.A."/>
            <person name="Camargo E.P."/>
            <person name="Teixeira M.M."/>
        </authorList>
    </citation>
    <scope>NUCLEOTIDE SEQUENCE</scope>
    <source>
        <strain evidence="6">TCC 344</strain>
    </source>
</reference>
<evidence type="ECO:0000259" key="5">
    <source>
        <dbReference type="PROSITE" id="PS00631"/>
    </source>
</evidence>
<comment type="similarity">
    <text evidence="1">Belongs to the peptidase M17 family.</text>
</comment>
<keyword evidence="4" id="KW-0378">Hydrolase</keyword>
<keyword evidence="2 6" id="KW-0031">Aminopeptidase</keyword>
<evidence type="ECO:0000256" key="2">
    <source>
        <dbReference type="ARBA" id="ARBA00022438"/>
    </source>
</evidence>
<sequence length="520" mass="55968">MTRPPATDAGASEFVRSCVKFTTNVEFTDVDAYKKKHTAGLASSFVVVLGTHAQLREEAVKELLFYCPAVAEAIQRVKRGELYAVLAEGVKNEANQKFVRVLVGEVPSEASRTNCSARPDVVISLLSAALEEIKGPETKVDVFVRSTAALAIAVAVARSAKRNFTAKDGLAARGYCDNCVRLTVVFPTAPNPSPSELAVVATSTQLCQRLVDAPTNLLNTATFAEIAQSYAKELGCAVDVICGEELRERGYGGIYSVGKCSAEAPRLLTLLYKPKDEAIKKVSLVGKGIVYDSGGLSLKPTNFMTGMKRDMGGAAAVFCGFLTAVRLQMPIELSCTLCLAENAIGPDAYRNDDILTLKSGKTVEINNTDAEGRLVLGDGVFHATHELSFKPDVLVDMATLTGAQGIATGRRHAGIFVNDEEEELSFLKAGRVSGETCFPVLYCPEYHVTEFRSPVADMRNSVKQTNNASVSCAGQFVANHLSPDFKGKHIHVDMAFPAFENDKATGFGPALLMEYLRNLR</sequence>
<keyword evidence="3" id="KW-0645">Protease</keyword>
<dbReference type="GO" id="GO:0070006">
    <property type="term" value="F:metalloaminopeptidase activity"/>
    <property type="evidence" value="ECO:0007669"/>
    <property type="project" value="InterPro"/>
</dbReference>
<dbReference type="InterPro" id="IPR041417">
    <property type="entry name" value="NPEPL1_N"/>
</dbReference>
<dbReference type="PRINTS" id="PR00481">
    <property type="entry name" value="LAMNOPPTDASE"/>
</dbReference>
<dbReference type="InterPro" id="IPR000819">
    <property type="entry name" value="Peptidase_M17_C"/>
</dbReference>
<dbReference type="AlphaFoldDB" id="A0A0M3NUA2"/>
<dbReference type="PROSITE" id="PS00631">
    <property type="entry name" value="CYTOSOL_AP"/>
    <property type="match status" value="1"/>
</dbReference>
<dbReference type="InterPro" id="IPR011356">
    <property type="entry name" value="Leucine_aapep/pepB"/>
</dbReference>
<organism evidence="6">
    <name type="scientific">Trypanosoma cruzi marinkellei</name>
    <dbReference type="NCBI Taxonomy" id="85056"/>
    <lineage>
        <taxon>Eukaryota</taxon>
        <taxon>Discoba</taxon>
        <taxon>Euglenozoa</taxon>
        <taxon>Kinetoplastea</taxon>
        <taxon>Metakinetoplastina</taxon>
        <taxon>Trypanosomatida</taxon>
        <taxon>Trypanosomatidae</taxon>
        <taxon>Trypanosoma</taxon>
        <taxon>Schizotrypanum</taxon>
    </lineage>
</organism>
<dbReference type="FunFam" id="3.40.630.10:FF:000035">
    <property type="entry name" value="Probable aminopeptidase NPEPL1"/>
    <property type="match status" value="1"/>
</dbReference>
<feature type="domain" description="Cytosol aminopeptidase" evidence="5">
    <location>
        <begin position="367"/>
        <end position="374"/>
    </location>
</feature>
<dbReference type="Pfam" id="PF18295">
    <property type="entry name" value="Pdase_M17_N2"/>
    <property type="match status" value="1"/>
</dbReference>
<name>A0A0M3NUA2_TRYCR</name>
<dbReference type="GO" id="GO:0006508">
    <property type="term" value="P:proteolysis"/>
    <property type="evidence" value="ECO:0007669"/>
    <property type="project" value="UniProtKB-KW"/>
</dbReference>
<dbReference type="EMBL" id="KT327319">
    <property type="protein sequence ID" value="AKT44576.1"/>
    <property type="molecule type" value="Genomic_DNA"/>
</dbReference>
<dbReference type="PANTHER" id="PTHR11963">
    <property type="entry name" value="LEUCINE AMINOPEPTIDASE-RELATED"/>
    <property type="match status" value="1"/>
</dbReference>
<proteinExistence type="inferred from homology"/>
<dbReference type="GO" id="GO:0005737">
    <property type="term" value="C:cytoplasm"/>
    <property type="evidence" value="ECO:0007669"/>
    <property type="project" value="InterPro"/>
</dbReference>
<dbReference type="PANTHER" id="PTHR11963:SF49">
    <property type="entry name" value="PUTATIVE-RELATED"/>
    <property type="match status" value="1"/>
</dbReference>
<evidence type="ECO:0000256" key="3">
    <source>
        <dbReference type="ARBA" id="ARBA00022670"/>
    </source>
</evidence>
<evidence type="ECO:0000256" key="1">
    <source>
        <dbReference type="ARBA" id="ARBA00009528"/>
    </source>
</evidence>
<protein>
    <submittedName>
        <fullName evidence="6">Leucine aminopeptidase</fullName>
    </submittedName>
</protein>
<dbReference type="GO" id="GO:0030145">
    <property type="term" value="F:manganese ion binding"/>
    <property type="evidence" value="ECO:0007669"/>
    <property type="project" value="InterPro"/>
</dbReference>
<evidence type="ECO:0000256" key="4">
    <source>
        <dbReference type="ARBA" id="ARBA00022801"/>
    </source>
</evidence>
<dbReference type="Gene3D" id="3.40.630.10">
    <property type="entry name" value="Zn peptidases"/>
    <property type="match status" value="1"/>
</dbReference>
<evidence type="ECO:0000313" key="6">
    <source>
        <dbReference type="EMBL" id="AKT44576.1"/>
    </source>
</evidence>
<dbReference type="Pfam" id="PF00883">
    <property type="entry name" value="Peptidase_M17"/>
    <property type="match status" value="1"/>
</dbReference>
<dbReference type="Gene3D" id="3.40.50.10590">
    <property type="entry name" value="Zn-dependent exopeptidases"/>
    <property type="match status" value="1"/>
</dbReference>